<dbReference type="SUPFAM" id="SSF53955">
    <property type="entry name" value="Lysozyme-like"/>
    <property type="match status" value="1"/>
</dbReference>
<protein>
    <submittedName>
        <fullName evidence="3">Putative chitinase</fullName>
    </submittedName>
</protein>
<dbReference type="RefSeq" id="WP_184278502.1">
    <property type="nucleotide sequence ID" value="NZ_JACHLJ010000001.1"/>
</dbReference>
<dbReference type="GO" id="GO:0004568">
    <property type="term" value="F:chitinase activity"/>
    <property type="evidence" value="ECO:0007669"/>
    <property type="project" value="InterPro"/>
</dbReference>
<evidence type="ECO:0000259" key="2">
    <source>
        <dbReference type="Pfam" id="PF00182"/>
    </source>
</evidence>
<dbReference type="GO" id="GO:0006032">
    <property type="term" value="P:chitin catabolic process"/>
    <property type="evidence" value="ECO:0007669"/>
    <property type="project" value="InterPro"/>
</dbReference>
<reference evidence="3 4" key="1">
    <citation type="submission" date="2020-08" db="EMBL/GenBank/DDBJ databases">
        <title>Functional genomics of gut bacteria from endangered species of beetles.</title>
        <authorList>
            <person name="Carlos-Shanley C."/>
        </authorList>
    </citation>
    <scope>NUCLEOTIDE SEQUENCE [LARGE SCALE GENOMIC DNA]</scope>
    <source>
        <strain evidence="3 4">S00192</strain>
    </source>
</reference>
<organism evidence="3 4">
    <name type="scientific">Brevundimonas vesicularis</name>
    <name type="common">Pseudomonas vesicularis</name>
    <dbReference type="NCBI Taxonomy" id="41276"/>
    <lineage>
        <taxon>Bacteria</taxon>
        <taxon>Pseudomonadati</taxon>
        <taxon>Pseudomonadota</taxon>
        <taxon>Alphaproteobacteria</taxon>
        <taxon>Caulobacterales</taxon>
        <taxon>Caulobacteraceae</taxon>
        <taxon>Brevundimonas</taxon>
    </lineage>
</organism>
<dbReference type="InterPro" id="IPR052354">
    <property type="entry name" value="Cell_Wall_Dynamics_Protein"/>
</dbReference>
<feature type="region of interest" description="Disordered" evidence="1">
    <location>
        <begin position="94"/>
        <end position="115"/>
    </location>
</feature>
<evidence type="ECO:0000313" key="4">
    <source>
        <dbReference type="Proteomes" id="UP000556201"/>
    </source>
</evidence>
<dbReference type="InterPro" id="IPR000726">
    <property type="entry name" value="Glyco_hydro_19_cat"/>
</dbReference>
<dbReference type="Proteomes" id="UP000556201">
    <property type="component" value="Unassembled WGS sequence"/>
</dbReference>
<dbReference type="EMBL" id="JACHLJ010000001">
    <property type="protein sequence ID" value="MBB5770904.1"/>
    <property type="molecule type" value="Genomic_DNA"/>
</dbReference>
<name>A0A7W9FSS3_BREVE</name>
<dbReference type="Pfam" id="PF00182">
    <property type="entry name" value="Glyco_hydro_19"/>
    <property type="match status" value="1"/>
</dbReference>
<feature type="domain" description="Glycoside hydrolase family 19 catalytic" evidence="2">
    <location>
        <begin position="72"/>
        <end position="150"/>
    </location>
</feature>
<dbReference type="PANTHER" id="PTHR34408">
    <property type="entry name" value="FAMILY PROTEIN, PUTATIVE-RELATED"/>
    <property type="match status" value="1"/>
</dbReference>
<accession>A0A7W9FSS3</accession>
<proteinExistence type="predicted"/>
<evidence type="ECO:0000256" key="1">
    <source>
        <dbReference type="SAM" id="MobiDB-lite"/>
    </source>
</evidence>
<dbReference type="AlphaFoldDB" id="A0A7W9FSS3"/>
<dbReference type="InterPro" id="IPR023346">
    <property type="entry name" value="Lysozyme-like_dom_sf"/>
</dbReference>
<comment type="caution">
    <text evidence="3">The sequence shown here is derived from an EMBL/GenBank/DDBJ whole genome shotgun (WGS) entry which is preliminary data.</text>
</comment>
<dbReference type="Gene3D" id="1.10.530.10">
    <property type="match status" value="1"/>
</dbReference>
<dbReference type="GO" id="GO:0016998">
    <property type="term" value="P:cell wall macromolecule catabolic process"/>
    <property type="evidence" value="ECO:0007669"/>
    <property type="project" value="InterPro"/>
</dbReference>
<dbReference type="PANTHER" id="PTHR34408:SF1">
    <property type="entry name" value="GLYCOSYL HYDROLASE FAMILY 19 DOMAIN-CONTAINING PROTEIN HI_1415"/>
    <property type="match status" value="1"/>
</dbReference>
<sequence>MLDARRLQTNQRVPVDGIIGAGTLTALFSRMGAAPAIAAELGLAANVHFRTYGILESGLRLAHFMGQCAHESGSFRYMEEIASGADYEGRADLGNTQPGDGKRYKGRGPIQTTGRANYRRDGRALGIDLESNPHLLSIPSLGLMASTLFWSRMGLNTYADRDDAVACSRGVNRGNPKSDKPSNHEADRIALTAKAKALIL</sequence>
<gene>
    <name evidence="3" type="ORF">HNP47_000873</name>
</gene>
<evidence type="ECO:0000313" key="3">
    <source>
        <dbReference type="EMBL" id="MBB5770904.1"/>
    </source>
</evidence>